<comment type="similarity">
    <text evidence="3">Belongs to the UbiH/COQ6 family.</text>
</comment>
<feature type="domain" description="FAD-binding" evidence="8">
    <location>
        <begin position="138"/>
        <end position="342"/>
    </location>
</feature>
<keyword evidence="7" id="KW-0503">Monooxygenase</keyword>
<keyword evidence="4" id="KW-0285">Flavoprotein</keyword>
<evidence type="ECO:0000313" key="10">
    <source>
        <dbReference type="Proteomes" id="UP000262004"/>
    </source>
</evidence>
<evidence type="ECO:0000256" key="3">
    <source>
        <dbReference type="ARBA" id="ARBA00005349"/>
    </source>
</evidence>
<evidence type="ECO:0000256" key="4">
    <source>
        <dbReference type="ARBA" id="ARBA00022630"/>
    </source>
</evidence>
<dbReference type="Proteomes" id="UP000262004">
    <property type="component" value="Chromosome"/>
</dbReference>
<dbReference type="PANTHER" id="PTHR43876:SF7">
    <property type="entry name" value="UBIQUINONE BIOSYNTHESIS MONOOXYGENASE COQ6, MITOCHONDRIAL"/>
    <property type="match status" value="1"/>
</dbReference>
<dbReference type="InterPro" id="IPR051205">
    <property type="entry name" value="UbiH/COQ6_monooxygenase"/>
</dbReference>
<dbReference type="GO" id="GO:0016705">
    <property type="term" value="F:oxidoreductase activity, acting on paired donors, with incorporation or reduction of molecular oxygen"/>
    <property type="evidence" value="ECO:0007669"/>
    <property type="project" value="InterPro"/>
</dbReference>
<dbReference type="GO" id="GO:0004497">
    <property type="term" value="F:monooxygenase activity"/>
    <property type="evidence" value="ECO:0007669"/>
    <property type="project" value="UniProtKB-KW"/>
</dbReference>
<keyword evidence="6" id="KW-0560">Oxidoreductase</keyword>
<dbReference type="AlphaFoldDB" id="A0A2Z6E035"/>
<dbReference type="GO" id="GO:0071949">
    <property type="term" value="F:FAD binding"/>
    <property type="evidence" value="ECO:0007669"/>
    <property type="project" value="InterPro"/>
</dbReference>
<dbReference type="PRINTS" id="PR00420">
    <property type="entry name" value="RNGMNOXGNASE"/>
</dbReference>
<protein>
    <submittedName>
        <fullName evidence="9">Ubiquinone biosynthesis protein UbiH</fullName>
    </submittedName>
</protein>
<sequence length="396" mass="43401">MGSLRFDYDIIVHGGGLAGSSLALALGRAGWRVLSIEPNPPTPEPIQDPDQWQTRIYAFAPRPWGWLAGLQVFVPEQRFQPVTRMVVKGDAAGRIVFAADEVPLPYLAVIAEAETVRTALWTALYACATVDCVTEAAASLRACAVDWEGVTVEAHDGRNWRARLLVGAEGRRSWVRHVAGIRAEIHPYHHHAVVANFETEKGHDQTAFQWFREDGVLAYLPLPGNRVSIVWSTSPSHAEALLAMDAATLASTVAEAGERVLGRLSLRTPPQAFPLSLLRCERVVGKRTVVIGDAAHGIHPLSGHGINLGFNDAAELAALLGSAESGKDPGDPVLLARYERRRFEEPFLLQTVTDALAKGFAWDNPLLRWTRNCGMSLVDHLPFVKRRLVRYATLAQ</sequence>
<dbReference type="UniPathway" id="UPA00232"/>
<keyword evidence="10" id="KW-1185">Reference proteome</keyword>
<comment type="cofactor">
    <cofactor evidence="1">
        <name>FAD</name>
        <dbReference type="ChEBI" id="CHEBI:57692"/>
    </cofactor>
</comment>
<accession>A0A2Z6E035</accession>
<dbReference type="InterPro" id="IPR036188">
    <property type="entry name" value="FAD/NAD-bd_sf"/>
</dbReference>
<dbReference type="KEGG" id="htl:HPTL_1595"/>
<dbReference type="Gene3D" id="3.50.50.60">
    <property type="entry name" value="FAD/NAD(P)-binding domain"/>
    <property type="match status" value="2"/>
</dbReference>
<dbReference type="Pfam" id="PF01494">
    <property type="entry name" value="FAD_binding_3"/>
    <property type="match status" value="1"/>
</dbReference>
<organism evidence="9 10">
    <name type="scientific">Hydrogenophilus thermoluteolus</name>
    <name type="common">Pseudomonas hydrogenothermophila</name>
    <dbReference type="NCBI Taxonomy" id="297"/>
    <lineage>
        <taxon>Bacteria</taxon>
        <taxon>Pseudomonadati</taxon>
        <taxon>Pseudomonadota</taxon>
        <taxon>Hydrogenophilia</taxon>
        <taxon>Hydrogenophilales</taxon>
        <taxon>Hydrogenophilaceae</taxon>
        <taxon>Hydrogenophilus</taxon>
    </lineage>
</organism>
<dbReference type="GO" id="GO:0006744">
    <property type="term" value="P:ubiquinone biosynthetic process"/>
    <property type="evidence" value="ECO:0007669"/>
    <property type="project" value="UniProtKB-UniPathway"/>
</dbReference>
<evidence type="ECO:0000256" key="5">
    <source>
        <dbReference type="ARBA" id="ARBA00022827"/>
    </source>
</evidence>
<proteinExistence type="inferred from homology"/>
<dbReference type="EMBL" id="AP018558">
    <property type="protein sequence ID" value="BBD77855.1"/>
    <property type="molecule type" value="Genomic_DNA"/>
</dbReference>
<dbReference type="PANTHER" id="PTHR43876">
    <property type="entry name" value="UBIQUINONE BIOSYNTHESIS MONOOXYGENASE COQ6, MITOCHONDRIAL"/>
    <property type="match status" value="1"/>
</dbReference>
<evidence type="ECO:0000256" key="6">
    <source>
        <dbReference type="ARBA" id="ARBA00023002"/>
    </source>
</evidence>
<keyword evidence="9" id="KW-0830">Ubiquinone</keyword>
<comment type="pathway">
    <text evidence="2">Cofactor biosynthesis; ubiquinone biosynthesis.</text>
</comment>
<evidence type="ECO:0000256" key="1">
    <source>
        <dbReference type="ARBA" id="ARBA00001974"/>
    </source>
</evidence>
<evidence type="ECO:0000256" key="2">
    <source>
        <dbReference type="ARBA" id="ARBA00004749"/>
    </source>
</evidence>
<dbReference type="NCBIfam" id="TIGR01988">
    <property type="entry name" value="Ubi-OHases"/>
    <property type="match status" value="1"/>
</dbReference>
<keyword evidence="5" id="KW-0274">FAD</keyword>
<name>A0A2Z6E035_HYDTE</name>
<dbReference type="SUPFAM" id="SSF51905">
    <property type="entry name" value="FAD/NAD(P)-binding domain"/>
    <property type="match status" value="1"/>
</dbReference>
<dbReference type="RefSeq" id="WP_119335554.1">
    <property type="nucleotide sequence ID" value="NZ_AP018558.1"/>
</dbReference>
<reference evidence="9 10" key="1">
    <citation type="submission" date="2018-04" db="EMBL/GenBank/DDBJ databases">
        <title>Complete genome sequence of Hydrogenophilus thermoluteolus TH-1.</title>
        <authorList>
            <person name="Arai H."/>
        </authorList>
    </citation>
    <scope>NUCLEOTIDE SEQUENCE [LARGE SCALE GENOMIC DNA]</scope>
    <source>
        <strain evidence="9 10">TH-1</strain>
    </source>
</reference>
<evidence type="ECO:0000259" key="8">
    <source>
        <dbReference type="Pfam" id="PF01494"/>
    </source>
</evidence>
<dbReference type="InterPro" id="IPR010971">
    <property type="entry name" value="UbiH/COQ6"/>
</dbReference>
<evidence type="ECO:0000313" key="9">
    <source>
        <dbReference type="EMBL" id="BBD77855.1"/>
    </source>
</evidence>
<evidence type="ECO:0000256" key="7">
    <source>
        <dbReference type="ARBA" id="ARBA00023033"/>
    </source>
</evidence>
<dbReference type="InterPro" id="IPR002938">
    <property type="entry name" value="FAD-bd"/>
</dbReference>
<gene>
    <name evidence="9" type="ORF">HPTL_1595</name>
</gene>
<dbReference type="OrthoDB" id="9769565at2"/>